<feature type="domain" description="Aminoglycoside phosphotransferase" evidence="1">
    <location>
        <begin position="121"/>
        <end position="298"/>
    </location>
</feature>
<dbReference type="GO" id="GO:0016740">
    <property type="term" value="F:transferase activity"/>
    <property type="evidence" value="ECO:0007669"/>
    <property type="project" value="UniProtKB-KW"/>
</dbReference>
<dbReference type="STRING" id="158607.A0A2P5HR24"/>
<gene>
    <name evidence="2" type="ORF">DHEL01_v208896</name>
</gene>
<dbReference type="Gene3D" id="3.90.1200.10">
    <property type="match status" value="1"/>
</dbReference>
<reference evidence="2" key="1">
    <citation type="submission" date="2017-09" db="EMBL/GenBank/DDBJ databases">
        <title>Polyketide synthases of a Diaporthe helianthi virulent isolate.</title>
        <authorList>
            <person name="Baroncelli R."/>
        </authorList>
    </citation>
    <scope>NUCLEOTIDE SEQUENCE [LARGE SCALE GENOMIC DNA]</scope>
    <source>
        <strain evidence="2">7/96</strain>
    </source>
</reference>
<evidence type="ECO:0000313" key="3">
    <source>
        <dbReference type="Proteomes" id="UP000094444"/>
    </source>
</evidence>
<keyword evidence="3" id="KW-1185">Reference proteome</keyword>
<accession>A0A2P5HR24</accession>
<sequence>MAEPTADNIASQVTQELGHTAFACTSLTPLSGGNANFMFRGRLQKPLDDGTAEIAIKHGEGFVALSPSIKLPTSRCVGQSSSALLLGRHNQADRAWEQTLEYTCLQALQTLAPITSQSYSVRTPRLFQFNRDSSTQVQEYLPNSLNLKHYALKRLLPSTPEHHRPKVLELGQDLGRWLHSFHEWSSLPEQESVRAAAKANRELQAIKLTYNYENLLWQVGDFLFLKDSEGVFQEVLANAKLEIQDESKLHVIHGDFWTGNILVPDRDLKSKDQSHVFVVDWEMCEMGVRPLDLGQMIAELYELFLYKDIEAALWLIEGFATGYGYLDDDFAFRAAVHVGTHLVGFGTSVPGWGSPEAIERVCKTGRDIITHAWGKDRAWFEVHHLSPLFRK</sequence>
<dbReference type="OrthoDB" id="25129at2759"/>
<proteinExistence type="predicted"/>
<dbReference type="InterPro" id="IPR002575">
    <property type="entry name" value="Aminoglycoside_PTrfase"/>
</dbReference>
<dbReference type="Proteomes" id="UP000094444">
    <property type="component" value="Unassembled WGS sequence"/>
</dbReference>
<protein>
    <submittedName>
        <fullName evidence="2">Phosphotransferase enzyme family protein</fullName>
    </submittedName>
</protein>
<dbReference type="Pfam" id="PF01636">
    <property type="entry name" value="APH"/>
    <property type="match status" value="1"/>
</dbReference>
<dbReference type="InterPro" id="IPR011009">
    <property type="entry name" value="Kinase-like_dom_sf"/>
</dbReference>
<comment type="caution">
    <text evidence="2">The sequence shown here is derived from an EMBL/GenBank/DDBJ whole genome shotgun (WGS) entry which is preliminary data.</text>
</comment>
<dbReference type="InParanoid" id="A0A2P5HR24"/>
<organism evidence="2 3">
    <name type="scientific">Diaporthe helianthi</name>
    <dbReference type="NCBI Taxonomy" id="158607"/>
    <lineage>
        <taxon>Eukaryota</taxon>
        <taxon>Fungi</taxon>
        <taxon>Dikarya</taxon>
        <taxon>Ascomycota</taxon>
        <taxon>Pezizomycotina</taxon>
        <taxon>Sordariomycetes</taxon>
        <taxon>Sordariomycetidae</taxon>
        <taxon>Diaporthales</taxon>
        <taxon>Diaporthaceae</taxon>
        <taxon>Diaporthe</taxon>
    </lineage>
</organism>
<evidence type="ECO:0000259" key="1">
    <source>
        <dbReference type="Pfam" id="PF01636"/>
    </source>
</evidence>
<dbReference type="AlphaFoldDB" id="A0A2P5HR24"/>
<evidence type="ECO:0000313" key="2">
    <source>
        <dbReference type="EMBL" id="POS72704.1"/>
    </source>
</evidence>
<dbReference type="EMBL" id="MAVT02000943">
    <property type="protein sequence ID" value="POS72704.1"/>
    <property type="molecule type" value="Genomic_DNA"/>
</dbReference>
<dbReference type="SUPFAM" id="SSF56112">
    <property type="entry name" value="Protein kinase-like (PK-like)"/>
    <property type="match status" value="1"/>
</dbReference>
<name>A0A2P5HR24_DIAHE</name>